<dbReference type="PROSITE" id="PS51257">
    <property type="entry name" value="PROKAR_LIPOPROTEIN"/>
    <property type="match status" value="1"/>
</dbReference>
<evidence type="ECO:0000256" key="1">
    <source>
        <dbReference type="ARBA" id="ARBA00006865"/>
    </source>
</evidence>
<sequence length="286" mass="32597">MQPYLTRWLTRWTPALFSGFALLLSACAHHEPAPVGQTAADLLVWSDEFNRIDSDNWSFETGGEGWGNKELQYYTAGHNAHIEFDPHANSHVLVIEARQENPANYRCWYGPCTYTSTRLITRNKQSFQYGRIEARMKLPQTQGIWPAFWALGNNFETDGWPLGGEIDIMEHVGSEPSLTHGALHGPGYSGKTPIFGTHDVGEPVDANYHTYAVEWDRQSIRWLVDDQVFYQVTRAQVEAHGQWVYDQPFWLLLNVAVGGEWPGSPDASSSFPQRLYVDYVRVYQAR</sequence>
<dbReference type="CDD" id="cd08023">
    <property type="entry name" value="GH16_laminarinase_like"/>
    <property type="match status" value="1"/>
</dbReference>
<dbReference type="GO" id="GO:0005975">
    <property type="term" value="P:carbohydrate metabolic process"/>
    <property type="evidence" value="ECO:0007669"/>
    <property type="project" value="InterPro"/>
</dbReference>
<comment type="caution">
    <text evidence="4">The sequence shown here is derived from an EMBL/GenBank/DDBJ whole genome shotgun (WGS) entry which is preliminary data.</text>
</comment>
<dbReference type="Pfam" id="PF00722">
    <property type="entry name" value="Glyco_hydro_16"/>
    <property type="match status" value="1"/>
</dbReference>
<dbReference type="InterPro" id="IPR013320">
    <property type="entry name" value="ConA-like_dom_sf"/>
</dbReference>
<feature type="signal peptide" evidence="2">
    <location>
        <begin position="1"/>
        <end position="30"/>
    </location>
</feature>
<dbReference type="PROSITE" id="PS51762">
    <property type="entry name" value="GH16_2"/>
    <property type="match status" value="1"/>
</dbReference>
<evidence type="ECO:0000313" key="5">
    <source>
        <dbReference type="Proteomes" id="UP000559987"/>
    </source>
</evidence>
<keyword evidence="5" id="KW-1185">Reference proteome</keyword>
<evidence type="ECO:0000259" key="3">
    <source>
        <dbReference type="PROSITE" id="PS51762"/>
    </source>
</evidence>
<dbReference type="InterPro" id="IPR000757">
    <property type="entry name" value="Beta-glucanase-like"/>
</dbReference>
<dbReference type="Proteomes" id="UP000559987">
    <property type="component" value="Unassembled WGS sequence"/>
</dbReference>
<gene>
    <name evidence="4" type="ORF">FHS30_002854</name>
</gene>
<dbReference type="SUPFAM" id="SSF49899">
    <property type="entry name" value="Concanavalin A-like lectins/glucanases"/>
    <property type="match status" value="1"/>
</dbReference>
<dbReference type="EMBL" id="JACHXZ010000004">
    <property type="protein sequence ID" value="MBB3169641.1"/>
    <property type="molecule type" value="Genomic_DNA"/>
</dbReference>
<keyword evidence="2" id="KW-0732">Signal</keyword>
<comment type="similarity">
    <text evidence="1">Belongs to the glycosyl hydrolase 16 family.</text>
</comment>
<accession>A0A839USG6</accession>
<protein>
    <submittedName>
        <fullName evidence="4">Beta-glucanase (GH16 family)</fullName>
    </submittedName>
</protein>
<reference evidence="4 5" key="1">
    <citation type="submission" date="2020-08" db="EMBL/GenBank/DDBJ databases">
        <title>Genomic Encyclopedia of Type Strains, Phase III (KMG-III): the genomes of soil and plant-associated and newly described type strains.</title>
        <authorList>
            <person name="Whitman W."/>
        </authorList>
    </citation>
    <scope>NUCLEOTIDE SEQUENCE [LARGE SCALE GENOMIC DNA]</scope>
    <source>
        <strain evidence="4 5">CECT 8571</strain>
    </source>
</reference>
<proteinExistence type="inferred from homology"/>
<evidence type="ECO:0000313" key="4">
    <source>
        <dbReference type="EMBL" id="MBB3169641.1"/>
    </source>
</evidence>
<dbReference type="AlphaFoldDB" id="A0A839USG6"/>
<organism evidence="4 5">
    <name type="scientific">Simiduia aestuariiviva</name>
    <dbReference type="NCBI Taxonomy" id="1510459"/>
    <lineage>
        <taxon>Bacteria</taxon>
        <taxon>Pseudomonadati</taxon>
        <taxon>Pseudomonadota</taxon>
        <taxon>Gammaproteobacteria</taxon>
        <taxon>Cellvibrionales</taxon>
        <taxon>Cellvibrionaceae</taxon>
        <taxon>Simiduia</taxon>
    </lineage>
</organism>
<dbReference type="GO" id="GO:0004553">
    <property type="term" value="F:hydrolase activity, hydrolyzing O-glycosyl compounds"/>
    <property type="evidence" value="ECO:0007669"/>
    <property type="project" value="InterPro"/>
</dbReference>
<dbReference type="InterPro" id="IPR050546">
    <property type="entry name" value="Glycosyl_Hydrlase_16"/>
</dbReference>
<name>A0A839USG6_9GAMM</name>
<evidence type="ECO:0000256" key="2">
    <source>
        <dbReference type="SAM" id="SignalP"/>
    </source>
</evidence>
<feature type="domain" description="GH16" evidence="3">
    <location>
        <begin position="6"/>
        <end position="286"/>
    </location>
</feature>
<feature type="chain" id="PRO_5032603281" evidence="2">
    <location>
        <begin position="31"/>
        <end position="286"/>
    </location>
</feature>
<dbReference type="PANTHER" id="PTHR10963">
    <property type="entry name" value="GLYCOSYL HYDROLASE-RELATED"/>
    <property type="match status" value="1"/>
</dbReference>
<dbReference type="PANTHER" id="PTHR10963:SF55">
    <property type="entry name" value="GLYCOSIDE HYDROLASE FAMILY 16 PROTEIN"/>
    <property type="match status" value="1"/>
</dbReference>
<dbReference type="Gene3D" id="2.60.120.200">
    <property type="match status" value="1"/>
</dbReference>
<dbReference type="RefSeq" id="WP_246341349.1">
    <property type="nucleotide sequence ID" value="NZ_JACHXZ010000004.1"/>
</dbReference>